<dbReference type="PANTHER" id="PTHR14239">
    <property type="entry name" value="DUDULIN-RELATED"/>
    <property type="match status" value="1"/>
</dbReference>
<evidence type="ECO:0000313" key="4">
    <source>
        <dbReference type="Proteomes" id="UP000019146"/>
    </source>
</evidence>
<dbReference type="Proteomes" id="UP000019146">
    <property type="component" value="Plasmid unnamed"/>
</dbReference>
<feature type="domain" description="Pyrroline-5-carboxylate reductase catalytic N-terminal" evidence="2">
    <location>
        <begin position="5"/>
        <end position="91"/>
    </location>
</feature>
<dbReference type="RefSeq" id="WP_035994714.1">
    <property type="nucleotide sequence ID" value="NZ_CP012748.1"/>
</dbReference>
<organism evidence="3 4">
    <name type="scientific">Paraburkholderia caribensis MBA4</name>
    <dbReference type="NCBI Taxonomy" id="1323664"/>
    <lineage>
        <taxon>Bacteria</taxon>
        <taxon>Pseudomonadati</taxon>
        <taxon>Pseudomonadota</taxon>
        <taxon>Betaproteobacteria</taxon>
        <taxon>Burkholderiales</taxon>
        <taxon>Burkholderiaceae</taxon>
        <taxon>Paraburkholderia</taxon>
    </lineage>
</organism>
<evidence type="ECO:0000256" key="1">
    <source>
        <dbReference type="ARBA" id="ARBA00023002"/>
    </source>
</evidence>
<dbReference type="SUPFAM" id="SSF51735">
    <property type="entry name" value="NAD(P)-binding Rossmann-fold domains"/>
    <property type="match status" value="1"/>
</dbReference>
<evidence type="ECO:0000313" key="3">
    <source>
        <dbReference type="EMBL" id="ALL70172.1"/>
    </source>
</evidence>
<protein>
    <submittedName>
        <fullName evidence="3">Dinucleotide-binding enzyme</fullName>
    </submittedName>
</protein>
<dbReference type="EMBL" id="CP012748">
    <property type="protein sequence ID" value="ALL70172.1"/>
    <property type="molecule type" value="Genomic_DNA"/>
</dbReference>
<dbReference type="InterPro" id="IPR028939">
    <property type="entry name" value="P5C_Rdtase_cat_N"/>
</dbReference>
<dbReference type="GO" id="GO:0016491">
    <property type="term" value="F:oxidoreductase activity"/>
    <property type="evidence" value="ECO:0007669"/>
    <property type="project" value="UniProtKB-KW"/>
</dbReference>
<dbReference type="InterPro" id="IPR051267">
    <property type="entry name" value="STEAP_metalloreductase"/>
</dbReference>
<dbReference type="GeneID" id="69973665"/>
<reference evidence="3 4" key="1">
    <citation type="journal article" date="2014" name="Genome Announc.">
        <title>Draft Genome Sequence of the Haloacid-Degrading Burkholderia caribensis Strain MBA4.</title>
        <authorList>
            <person name="Pan Y."/>
            <person name="Kong K.F."/>
            <person name="Tsang J.S."/>
        </authorList>
    </citation>
    <scope>NUCLEOTIDE SEQUENCE [LARGE SCALE GENOMIC DNA]</scope>
    <source>
        <strain evidence="3 4">MBA4</strain>
        <plasmid evidence="4">Plasmid</plasmid>
    </source>
</reference>
<keyword evidence="3" id="KW-0614">Plasmid</keyword>
<dbReference type="AlphaFoldDB" id="A0A0P0RMU8"/>
<keyword evidence="1" id="KW-0560">Oxidoreductase</keyword>
<name>A0A0P0RMU8_9BURK</name>
<dbReference type="Pfam" id="PF03807">
    <property type="entry name" value="F420_oxidored"/>
    <property type="match status" value="1"/>
</dbReference>
<evidence type="ECO:0000259" key="2">
    <source>
        <dbReference type="Pfam" id="PF03807"/>
    </source>
</evidence>
<accession>A0A0P0RMU8</accession>
<dbReference type="KEGG" id="bcai:K788_0001480"/>
<proteinExistence type="predicted"/>
<geneLocation type="plasmid" evidence="4"/>
<dbReference type="Gene3D" id="3.40.50.720">
    <property type="entry name" value="NAD(P)-binding Rossmann-like Domain"/>
    <property type="match status" value="1"/>
</dbReference>
<gene>
    <name evidence="3" type="ORF">K788_0001480</name>
</gene>
<dbReference type="InterPro" id="IPR036291">
    <property type="entry name" value="NAD(P)-bd_dom_sf"/>
</dbReference>
<sequence length="200" mass="20703">MTHSIIGSGSVGGAIASQFARSGIPVGIANSRGPESIASMTRELGDRVVPLTLQAALEADVIILAVPFRAHRDIASAAVSWKGKVVIDATNAYGVPLSELDSLPSSAIVAKAFPGASLVKAFNHLPAKVLAEDPVSAGGRRVIFLSSDDEAASATVAALVERLGYAPVSLGRIAEGGQLVQARDTSWASLIFQDLFKKEQ</sequence>